<dbReference type="FunFam" id="3.80.10.10:FF:000384">
    <property type="entry name" value="Nuclear RNA export factor 1"/>
    <property type="match status" value="1"/>
</dbReference>
<dbReference type="InterPro" id="IPR001611">
    <property type="entry name" value="Leu-rich_rpt"/>
</dbReference>
<dbReference type="RefSeq" id="XP_034235573.1">
    <property type="nucleotide sequence ID" value="XM_034379682.1"/>
</dbReference>
<reference evidence="13" key="1">
    <citation type="submission" date="2025-08" db="UniProtKB">
        <authorList>
            <consortium name="RefSeq"/>
        </authorList>
    </citation>
    <scope>IDENTIFICATION</scope>
    <source>
        <tissue evidence="13">Total insect</tissue>
    </source>
</reference>
<evidence type="ECO:0000259" key="11">
    <source>
        <dbReference type="PROSITE" id="PS51281"/>
    </source>
</evidence>
<dbReference type="InParanoid" id="A0A6P8Y7H0"/>
<evidence type="ECO:0000256" key="2">
    <source>
        <dbReference type="ARBA" id="ARBA00009285"/>
    </source>
</evidence>
<dbReference type="PROSITE" id="PS51281">
    <property type="entry name" value="TAP_C"/>
    <property type="match status" value="1"/>
</dbReference>
<dbReference type="FunFam" id="1.10.8.10:FF:000018">
    <property type="entry name" value="Nuclear RNA export factor 1"/>
    <property type="match status" value="1"/>
</dbReference>
<dbReference type="AlphaFoldDB" id="A0A6P8Y7H0"/>
<dbReference type="Pfam" id="PF22602">
    <property type="entry name" value="NXF_NTF2"/>
    <property type="match status" value="1"/>
</dbReference>
<name>A0A6P8Y7H0_THRPL</name>
<dbReference type="InterPro" id="IPR057125">
    <property type="entry name" value="NXF1/2/3/5-like_LRR"/>
</dbReference>
<dbReference type="PROSITE" id="PS50177">
    <property type="entry name" value="NTF2_DOMAIN"/>
    <property type="match status" value="1"/>
</dbReference>
<keyword evidence="3" id="KW-0813">Transport</keyword>
<dbReference type="GO" id="GO:0005635">
    <property type="term" value="C:nuclear envelope"/>
    <property type="evidence" value="ECO:0007669"/>
    <property type="project" value="UniProtKB-ARBA"/>
</dbReference>
<dbReference type="Gene3D" id="3.80.10.10">
    <property type="entry name" value="Ribonuclease Inhibitor"/>
    <property type="match status" value="1"/>
</dbReference>
<dbReference type="InterPro" id="IPR009060">
    <property type="entry name" value="UBA-like_sf"/>
</dbReference>
<evidence type="ECO:0000259" key="10">
    <source>
        <dbReference type="PROSITE" id="PS50177"/>
    </source>
</evidence>
<dbReference type="Gene3D" id="3.10.450.50">
    <property type="match status" value="1"/>
</dbReference>
<evidence type="ECO:0000256" key="1">
    <source>
        <dbReference type="ARBA" id="ARBA00004642"/>
    </source>
</evidence>
<keyword evidence="8" id="KW-0539">Nucleus</keyword>
<dbReference type="Pfam" id="PF03943">
    <property type="entry name" value="TAP_C"/>
    <property type="match status" value="1"/>
</dbReference>
<dbReference type="GO" id="GO:0003723">
    <property type="term" value="F:RNA binding"/>
    <property type="evidence" value="ECO:0007669"/>
    <property type="project" value="UniProtKB-KW"/>
</dbReference>
<dbReference type="GeneID" id="117641971"/>
<protein>
    <submittedName>
        <fullName evidence="13">Nuclear RNA export factor 1-like</fullName>
    </submittedName>
</protein>
<dbReference type="PANTHER" id="PTHR10662">
    <property type="entry name" value="NUCLEAR RNA EXPORT FACTOR"/>
    <property type="match status" value="1"/>
</dbReference>
<keyword evidence="4" id="KW-0433">Leucine-rich repeat</keyword>
<accession>A0A6P8Y7H0</accession>
<evidence type="ECO:0000256" key="7">
    <source>
        <dbReference type="ARBA" id="ARBA00022884"/>
    </source>
</evidence>
<dbReference type="PROSITE" id="PS51450">
    <property type="entry name" value="LRR"/>
    <property type="match status" value="2"/>
</dbReference>
<evidence type="ECO:0000256" key="3">
    <source>
        <dbReference type="ARBA" id="ARBA00022448"/>
    </source>
</evidence>
<sequence length="645" mass="72191">MPKRGGMGRNFNKTYFEHDNRGEEVRRTVSFKSTRGNPSGSSVGGGVGVVRAYTGVGRNSLKYHKSIRNHLQYDTDVDMGGSGREKNFSNAPDGRRRMGKRGFGRRGRQSSPAPNRTFQPLPKSNTFWYRILIPFGAKYEKKWIVDSLIANIAPATFTPYGYEAPGRDVIFYVDDHQVATKLKNLYRRISTDDGHKLNILVKGFNHPIKVDDALKEVLKVVMARRFRPDVRSLDLSRFHADPDLHERFVPLNQESVLSAVLSLVVEHCPTLHAIDLSHNSIYSLEGVKSLVSKLSHLRILHLANNQMEDVTKLDPLKGLAVEELLITSNPLCARYTEQGAYVTDVRKRLRKLLKLDEVVLPPPILFDEETAQLPPSKGSYMCAEQGKDIARQFLEQFYAIYDSPNREPLRDAYHESAMLSMSCHINSQNRNSGPRDKAMLNAYQTNNRNLKRVTDSDRRLRYLMSGHAEIMKFLCSLPSSQHDPHSFAVDLLLYTPQLIQLCLCGVFRETGASSNMPVRAFSRSIVIVPQGQGFCIVNETINITNATSAQADAAFKTSLAPVAPVPAVPAPVVPLMPVPVSPSVGAPGQDLAKLQMVEHVSNVSGMNLFYSEECLKQNSWNVEHALHAFQLLQKQGTIPNEAFVR</sequence>
<dbReference type="PANTHER" id="PTHR10662:SF22">
    <property type="entry name" value="NUCLEAR RNA EXPORT FACTOR 1"/>
    <property type="match status" value="1"/>
</dbReference>
<dbReference type="SMART" id="SM00804">
    <property type="entry name" value="TAP_C"/>
    <property type="match status" value="1"/>
</dbReference>
<feature type="compositionally biased region" description="Polar residues" evidence="9">
    <location>
        <begin position="109"/>
        <end position="119"/>
    </location>
</feature>
<evidence type="ECO:0000256" key="5">
    <source>
        <dbReference type="ARBA" id="ARBA00022737"/>
    </source>
</evidence>
<dbReference type="KEGG" id="tpal:117641971"/>
<dbReference type="SUPFAM" id="SSF52058">
    <property type="entry name" value="L domain-like"/>
    <property type="match status" value="1"/>
</dbReference>
<keyword evidence="6" id="KW-0509">mRNA transport</keyword>
<dbReference type="Pfam" id="PF09162">
    <property type="entry name" value="Tap-RNA_bind"/>
    <property type="match status" value="1"/>
</dbReference>
<evidence type="ECO:0000313" key="12">
    <source>
        <dbReference type="Proteomes" id="UP000515158"/>
    </source>
</evidence>
<feature type="domain" description="NTF2" evidence="10">
    <location>
        <begin position="389"/>
        <end position="543"/>
    </location>
</feature>
<dbReference type="InterPro" id="IPR035979">
    <property type="entry name" value="RBD_domain_sf"/>
</dbReference>
<dbReference type="SUPFAM" id="SSF46934">
    <property type="entry name" value="UBA-like"/>
    <property type="match status" value="1"/>
</dbReference>
<evidence type="ECO:0000256" key="9">
    <source>
        <dbReference type="SAM" id="MobiDB-lite"/>
    </source>
</evidence>
<dbReference type="SUPFAM" id="SSF54427">
    <property type="entry name" value="NTF2-like"/>
    <property type="match status" value="1"/>
</dbReference>
<dbReference type="Gene3D" id="1.10.8.10">
    <property type="entry name" value="DNA helicase RuvA subunit, C-terminal domain"/>
    <property type="match status" value="1"/>
</dbReference>
<dbReference type="SUPFAM" id="SSF54928">
    <property type="entry name" value="RNA-binding domain, RBD"/>
    <property type="match status" value="1"/>
</dbReference>
<dbReference type="InterPro" id="IPR015245">
    <property type="entry name" value="Tap_RNA-bd"/>
</dbReference>
<evidence type="ECO:0000313" key="13">
    <source>
        <dbReference type="RefSeq" id="XP_034235573.1"/>
    </source>
</evidence>
<dbReference type="GO" id="GO:0005737">
    <property type="term" value="C:cytoplasm"/>
    <property type="evidence" value="ECO:0007669"/>
    <property type="project" value="InterPro"/>
</dbReference>
<dbReference type="Pfam" id="PF24048">
    <property type="entry name" value="LRR_NXF1-5"/>
    <property type="match status" value="1"/>
</dbReference>
<dbReference type="InterPro" id="IPR002075">
    <property type="entry name" value="NTF2_dom"/>
</dbReference>
<evidence type="ECO:0000256" key="4">
    <source>
        <dbReference type="ARBA" id="ARBA00022614"/>
    </source>
</evidence>
<gene>
    <name evidence="13" type="primary">LOC117641971</name>
</gene>
<comment type="subcellular location">
    <subcellularLocation>
        <location evidence="1">Nucleus</location>
        <location evidence="1">Nucleoplasm</location>
    </subcellularLocation>
</comment>
<dbReference type="InterPro" id="IPR032675">
    <property type="entry name" value="LRR_dom_sf"/>
</dbReference>
<dbReference type="InterPro" id="IPR005637">
    <property type="entry name" value="TAP_C_dom"/>
</dbReference>
<dbReference type="InterPro" id="IPR012677">
    <property type="entry name" value="Nucleotide-bd_a/b_plait_sf"/>
</dbReference>
<dbReference type="InterPro" id="IPR032710">
    <property type="entry name" value="NTF2-like_dom_sf"/>
</dbReference>
<evidence type="ECO:0000256" key="6">
    <source>
        <dbReference type="ARBA" id="ARBA00022816"/>
    </source>
</evidence>
<dbReference type="GO" id="GO:0016973">
    <property type="term" value="P:poly(A)+ mRNA export from nucleus"/>
    <property type="evidence" value="ECO:0007669"/>
    <property type="project" value="TreeGrafter"/>
</dbReference>
<keyword evidence="5" id="KW-0677">Repeat</keyword>
<evidence type="ECO:0000256" key="8">
    <source>
        <dbReference type="ARBA" id="ARBA00023242"/>
    </source>
</evidence>
<dbReference type="FunCoup" id="A0A6P8Y7H0">
    <property type="interactions" value="1019"/>
</dbReference>
<feature type="domain" description="TAP-C" evidence="11">
    <location>
        <begin position="591"/>
        <end position="645"/>
    </location>
</feature>
<comment type="similarity">
    <text evidence="2">Belongs to the NXF family.</text>
</comment>
<dbReference type="CDD" id="cd14342">
    <property type="entry name" value="UBA_TAP-C"/>
    <property type="match status" value="1"/>
</dbReference>
<dbReference type="Gene3D" id="3.30.70.330">
    <property type="match status" value="1"/>
</dbReference>
<proteinExistence type="inferred from homology"/>
<keyword evidence="12" id="KW-1185">Reference proteome</keyword>
<feature type="compositionally biased region" description="Basic residues" evidence="9">
    <location>
        <begin position="97"/>
        <end position="108"/>
    </location>
</feature>
<dbReference type="GO" id="GO:0005654">
    <property type="term" value="C:nucleoplasm"/>
    <property type="evidence" value="ECO:0007669"/>
    <property type="project" value="UniProtKB-SubCell"/>
</dbReference>
<dbReference type="OrthoDB" id="25872at2759"/>
<feature type="region of interest" description="Disordered" evidence="9">
    <location>
        <begin position="74"/>
        <end position="119"/>
    </location>
</feature>
<dbReference type="InterPro" id="IPR030217">
    <property type="entry name" value="NXF_fam"/>
</dbReference>
<dbReference type="FunFam" id="3.10.450.50:FF:000004">
    <property type="entry name" value="Nuclear RNA export factor 1"/>
    <property type="match status" value="1"/>
</dbReference>
<organism evidence="13">
    <name type="scientific">Thrips palmi</name>
    <name type="common">Melon thrips</name>
    <dbReference type="NCBI Taxonomy" id="161013"/>
    <lineage>
        <taxon>Eukaryota</taxon>
        <taxon>Metazoa</taxon>
        <taxon>Ecdysozoa</taxon>
        <taxon>Arthropoda</taxon>
        <taxon>Hexapoda</taxon>
        <taxon>Insecta</taxon>
        <taxon>Pterygota</taxon>
        <taxon>Neoptera</taxon>
        <taxon>Paraneoptera</taxon>
        <taxon>Thysanoptera</taxon>
        <taxon>Terebrantia</taxon>
        <taxon>Thripoidea</taxon>
        <taxon>Thripidae</taxon>
        <taxon>Thrips</taxon>
    </lineage>
</organism>
<dbReference type="Proteomes" id="UP000515158">
    <property type="component" value="Unplaced"/>
</dbReference>
<keyword evidence="7" id="KW-0694">RNA-binding</keyword>
<dbReference type="InterPro" id="IPR018222">
    <property type="entry name" value="Nuclear_transport_factor_2_euk"/>
</dbReference>